<dbReference type="STRING" id="553385.GCA_000591415_01365"/>
<dbReference type="OrthoDB" id="9907984at2"/>
<keyword evidence="3" id="KW-1185">Reference proteome</keyword>
<protein>
    <recommendedName>
        <fullName evidence="1">PilX/PilW C-terminal domain-containing protein</fullName>
    </recommendedName>
</protein>
<evidence type="ECO:0000313" key="2">
    <source>
        <dbReference type="EMBL" id="TVU67639.1"/>
    </source>
</evidence>
<dbReference type="EMBL" id="VNFH01000013">
    <property type="protein sequence ID" value="TVU67639.1"/>
    <property type="molecule type" value="Genomic_DNA"/>
</dbReference>
<dbReference type="InterPro" id="IPR025205">
    <property type="entry name" value="PilX/PilW_C"/>
</dbReference>
<gene>
    <name evidence="2" type="ORF">FQP86_16000</name>
</gene>
<dbReference type="Pfam" id="PF13681">
    <property type="entry name" value="PilX"/>
    <property type="match status" value="1"/>
</dbReference>
<dbReference type="Proteomes" id="UP000319941">
    <property type="component" value="Unassembled WGS sequence"/>
</dbReference>
<name>A0A558HES4_9GAMM</name>
<comment type="caution">
    <text evidence="2">The sequence shown here is derived from an EMBL/GenBank/DDBJ whole genome shotgun (WGS) entry which is preliminary data.</text>
</comment>
<reference evidence="2 3" key="1">
    <citation type="submission" date="2019-07" db="EMBL/GenBank/DDBJ databases">
        <title>Diversity of Bacteria from Kongsfjorden, Arctic.</title>
        <authorList>
            <person name="Yu Y."/>
        </authorList>
    </citation>
    <scope>NUCLEOTIDE SEQUENCE [LARGE SCALE GENOMIC DNA]</scope>
    <source>
        <strain evidence="2 3">SM1923</strain>
    </source>
</reference>
<dbReference type="AlphaFoldDB" id="A0A558HES4"/>
<organism evidence="2 3">
    <name type="scientific">Cobetia crustatorum</name>
    <dbReference type="NCBI Taxonomy" id="553385"/>
    <lineage>
        <taxon>Bacteria</taxon>
        <taxon>Pseudomonadati</taxon>
        <taxon>Pseudomonadota</taxon>
        <taxon>Gammaproteobacteria</taxon>
        <taxon>Oceanospirillales</taxon>
        <taxon>Halomonadaceae</taxon>
        <taxon>Cobetia</taxon>
    </lineage>
</organism>
<evidence type="ECO:0000313" key="3">
    <source>
        <dbReference type="Proteomes" id="UP000319941"/>
    </source>
</evidence>
<dbReference type="RefSeq" id="WP_144728035.1">
    <property type="nucleotide sequence ID" value="NZ_CAWOWR010000033.1"/>
</dbReference>
<proteinExistence type="predicted"/>
<feature type="domain" description="PilX/PilW C-terminal" evidence="1">
    <location>
        <begin position="92"/>
        <end position="156"/>
    </location>
</feature>
<accession>A0A558HES4</accession>
<sequence length="160" mass="16890">MALLMVLVMLVVVGLMAVSGSENTQLQTRMTVNTQRYDTAYANAEGLLREAETALENGSIPLGEFSETGKKGLYDLTAAGVEAPGNLLTPGGWDGIGHLDANVSGNYIIEYLGSTVQGILNADNMNNALPENGYRITAAGWMGSERLALAVVQSEIVLAQ</sequence>
<evidence type="ECO:0000259" key="1">
    <source>
        <dbReference type="Pfam" id="PF13681"/>
    </source>
</evidence>